<gene>
    <name evidence="2" type="ORF">CVIRNUC_004556</name>
</gene>
<reference evidence="2 3" key="1">
    <citation type="submission" date="2023-10" db="EMBL/GenBank/DDBJ databases">
        <authorList>
            <person name="Maclean D."/>
            <person name="Macfadyen A."/>
        </authorList>
    </citation>
    <scope>NUCLEOTIDE SEQUENCE [LARGE SCALE GENOMIC DNA]</scope>
</reference>
<dbReference type="EMBL" id="CAUYUE010000005">
    <property type="protein sequence ID" value="CAK0778022.1"/>
    <property type="molecule type" value="Genomic_DNA"/>
</dbReference>
<name>A0AAV1I1V5_9CHLO</name>
<sequence>MGQALTVEAFIDPVGIYFPDADAVGKMTTGSLGTLTDQLSVAQCNTLGSSSADCRTAYVNAMQGALRALSDGEKQAITGALNGYSQLTGLLWQMTKVSDTFNFGRPFVVAGVMFLSESFVESLVQNTGGDVSSNVNTLVKLQIYTQELADLDKYEGVYADLLKWKRASILRVPQAIQDQLYTDPNTITRYWLFLSGATWMWPCILIGSGGVLTQNLRDG</sequence>
<dbReference type="AlphaFoldDB" id="A0AAV1I1V5"/>
<protein>
    <submittedName>
        <fullName evidence="2">Uncharacterized protein</fullName>
    </submittedName>
</protein>
<keyword evidence="1" id="KW-0812">Transmembrane</keyword>
<proteinExistence type="predicted"/>
<evidence type="ECO:0000313" key="3">
    <source>
        <dbReference type="Proteomes" id="UP001314263"/>
    </source>
</evidence>
<keyword evidence="3" id="KW-1185">Reference proteome</keyword>
<accession>A0AAV1I1V5</accession>
<keyword evidence="1" id="KW-0472">Membrane</keyword>
<comment type="caution">
    <text evidence="2">The sequence shown here is derived from an EMBL/GenBank/DDBJ whole genome shotgun (WGS) entry which is preliminary data.</text>
</comment>
<evidence type="ECO:0000313" key="2">
    <source>
        <dbReference type="EMBL" id="CAK0778022.1"/>
    </source>
</evidence>
<evidence type="ECO:0000256" key="1">
    <source>
        <dbReference type="SAM" id="Phobius"/>
    </source>
</evidence>
<dbReference type="Proteomes" id="UP001314263">
    <property type="component" value="Unassembled WGS sequence"/>
</dbReference>
<keyword evidence="1" id="KW-1133">Transmembrane helix</keyword>
<feature type="transmembrane region" description="Helical" evidence="1">
    <location>
        <begin position="190"/>
        <end position="212"/>
    </location>
</feature>
<organism evidence="2 3">
    <name type="scientific">Coccomyxa viridis</name>
    <dbReference type="NCBI Taxonomy" id="1274662"/>
    <lineage>
        <taxon>Eukaryota</taxon>
        <taxon>Viridiplantae</taxon>
        <taxon>Chlorophyta</taxon>
        <taxon>core chlorophytes</taxon>
        <taxon>Trebouxiophyceae</taxon>
        <taxon>Trebouxiophyceae incertae sedis</taxon>
        <taxon>Coccomyxaceae</taxon>
        <taxon>Coccomyxa</taxon>
    </lineage>
</organism>